<feature type="signal peptide" evidence="2">
    <location>
        <begin position="1"/>
        <end position="19"/>
    </location>
</feature>
<keyword evidence="2" id="KW-0732">Signal</keyword>
<keyword evidence="4" id="KW-1185">Reference proteome</keyword>
<dbReference type="PROSITE" id="PS51257">
    <property type="entry name" value="PROKAR_LIPOPROTEIN"/>
    <property type="match status" value="1"/>
</dbReference>
<dbReference type="PATRIC" id="fig|710685.3.peg.5074"/>
<evidence type="ECO:0008006" key="5">
    <source>
        <dbReference type="Google" id="ProtNLM"/>
    </source>
</evidence>
<reference evidence="3 4" key="1">
    <citation type="submission" date="2011-12" db="EMBL/GenBank/DDBJ databases">
        <title>Complete sequence of Mycobacterium rhodesiae NBB3.</title>
        <authorList>
            <consortium name="US DOE Joint Genome Institute"/>
            <person name="Lucas S."/>
            <person name="Han J."/>
            <person name="Lapidus A."/>
            <person name="Cheng J.-F."/>
            <person name="Goodwin L."/>
            <person name="Pitluck S."/>
            <person name="Peters L."/>
            <person name="Mikhailova N."/>
            <person name="Gu W."/>
            <person name="Detter J.C."/>
            <person name="Han C."/>
            <person name="Tapia R."/>
            <person name="Land M."/>
            <person name="Hauser L."/>
            <person name="Kyrpides N."/>
            <person name="Ivanova N."/>
            <person name="Pagani I."/>
            <person name="Mattes T."/>
            <person name="Holmes A."/>
            <person name="Rutledge P."/>
            <person name="Paulsen I."/>
            <person name="Coleman N."/>
            <person name="Woyke T."/>
        </authorList>
    </citation>
    <scope>NUCLEOTIDE SEQUENCE [LARGE SCALE GENOMIC DNA]</scope>
    <source>
        <strain evidence="3 4">NBB3</strain>
    </source>
</reference>
<dbReference type="STRING" id="710685.MycrhN_5054"/>
<dbReference type="Proteomes" id="UP000005442">
    <property type="component" value="Chromosome"/>
</dbReference>
<dbReference type="OrthoDB" id="4539803at2"/>
<dbReference type="HOGENOM" id="CLU_108894_0_0_11"/>
<dbReference type="RefSeq" id="WP_014213274.1">
    <property type="nucleotide sequence ID" value="NC_016604.1"/>
</dbReference>
<feature type="chain" id="PRO_5039724016" description="Lipoprotein LppI" evidence="2">
    <location>
        <begin position="20"/>
        <end position="226"/>
    </location>
</feature>
<proteinExistence type="predicted"/>
<organism evidence="3 4">
    <name type="scientific">Mycolicibacterium rhodesiae (strain NBB3)</name>
    <name type="common">Mycobacterium rhodesiae</name>
    <dbReference type="NCBI Taxonomy" id="710685"/>
    <lineage>
        <taxon>Bacteria</taxon>
        <taxon>Bacillati</taxon>
        <taxon>Actinomycetota</taxon>
        <taxon>Actinomycetes</taxon>
        <taxon>Mycobacteriales</taxon>
        <taxon>Mycobacteriaceae</taxon>
        <taxon>Mycolicibacterium</taxon>
    </lineage>
</organism>
<sequence length="226" mass="23592">MRVAWLISILLLVAGCSSSTDGEAERITPIPPNSSRPSSSTTTPSTKAPTKPPDPGAPVAEVTAWIEAGKTVDAAQYHVAMREGVTTDLGEDVAFVTPSGKTNCMTDSKYSGGALACLVELTDPPPRPAAAYGEWKGGWVDFDGTTVDVGSVHGDPGRFTAGTGPQLPYGQAIGFGDYQCRVDPVGLYCANRAHNTAVRFSDAGIEPFGCLQRVTAPPDIGEKFSC</sequence>
<dbReference type="eggNOG" id="ENOG5031SUV">
    <property type="taxonomic scope" value="Bacteria"/>
</dbReference>
<accession>G8RVU9</accession>
<feature type="compositionally biased region" description="Low complexity" evidence="1">
    <location>
        <begin position="35"/>
        <end position="49"/>
    </location>
</feature>
<evidence type="ECO:0000256" key="1">
    <source>
        <dbReference type="SAM" id="MobiDB-lite"/>
    </source>
</evidence>
<protein>
    <recommendedName>
        <fullName evidence="5">Lipoprotein LppI</fullName>
    </recommendedName>
</protein>
<dbReference type="KEGG" id="mrh:MycrhN_5054"/>
<evidence type="ECO:0000313" key="3">
    <source>
        <dbReference type="EMBL" id="AEV75532.1"/>
    </source>
</evidence>
<dbReference type="AlphaFoldDB" id="G8RVU9"/>
<evidence type="ECO:0000256" key="2">
    <source>
        <dbReference type="SAM" id="SignalP"/>
    </source>
</evidence>
<gene>
    <name evidence="3" type="ordered locus">MycrhN_5054</name>
</gene>
<evidence type="ECO:0000313" key="4">
    <source>
        <dbReference type="Proteomes" id="UP000005442"/>
    </source>
</evidence>
<dbReference type="EMBL" id="CP003169">
    <property type="protein sequence ID" value="AEV75532.1"/>
    <property type="molecule type" value="Genomic_DNA"/>
</dbReference>
<feature type="region of interest" description="Disordered" evidence="1">
    <location>
        <begin position="21"/>
        <end position="58"/>
    </location>
</feature>
<name>G8RVU9_MYCRN</name>